<proteinExistence type="predicted"/>
<evidence type="ECO:0000313" key="2">
    <source>
        <dbReference type="Proteomes" id="UP000663866"/>
    </source>
</evidence>
<dbReference type="EMBL" id="CAJOBG010048260">
    <property type="protein sequence ID" value="CAF4465389.1"/>
    <property type="molecule type" value="Genomic_DNA"/>
</dbReference>
<sequence length="237" mass="27372">MRTNLIEPSHFDQIWRLYFESLTIESVECADAEAKKKACGQTVYMATRPITVTWSDGRKDFCEDGNVEARSRVDSLVHLALDSCINKEQLIELLMPIQLNLCKSDYILSAWSRLYRHLTTLKLFDDDINRILFEHLSSVNMRSPLQIVEFIKDLFEIWPQVNNQKIIESFAFYIAQLIQKIIAFNTNESCALVEQLVERICALTPAQNSRGHLLYYFLLNETLILCNSANLTSAIKK</sequence>
<name>A0A820T532_9BILA</name>
<gene>
    <name evidence="1" type="ORF">OVN521_LOCUS38696</name>
</gene>
<dbReference type="AlphaFoldDB" id="A0A820T532"/>
<evidence type="ECO:0000313" key="1">
    <source>
        <dbReference type="EMBL" id="CAF4465389.1"/>
    </source>
</evidence>
<accession>A0A820T532</accession>
<keyword evidence="2" id="KW-1185">Reference proteome</keyword>
<dbReference type="Proteomes" id="UP000663866">
    <property type="component" value="Unassembled WGS sequence"/>
</dbReference>
<organism evidence="1 2">
    <name type="scientific">Rotaria magnacalcarata</name>
    <dbReference type="NCBI Taxonomy" id="392030"/>
    <lineage>
        <taxon>Eukaryota</taxon>
        <taxon>Metazoa</taxon>
        <taxon>Spiralia</taxon>
        <taxon>Gnathifera</taxon>
        <taxon>Rotifera</taxon>
        <taxon>Eurotatoria</taxon>
        <taxon>Bdelloidea</taxon>
        <taxon>Philodinida</taxon>
        <taxon>Philodinidae</taxon>
        <taxon>Rotaria</taxon>
    </lineage>
</organism>
<comment type="caution">
    <text evidence="1">The sequence shown here is derived from an EMBL/GenBank/DDBJ whole genome shotgun (WGS) entry which is preliminary data.</text>
</comment>
<protein>
    <submittedName>
        <fullName evidence="1">Uncharacterized protein</fullName>
    </submittedName>
</protein>
<feature type="non-terminal residue" evidence="1">
    <location>
        <position position="237"/>
    </location>
</feature>
<reference evidence="1" key="1">
    <citation type="submission" date="2021-02" db="EMBL/GenBank/DDBJ databases">
        <authorList>
            <person name="Nowell W R."/>
        </authorList>
    </citation>
    <scope>NUCLEOTIDE SEQUENCE</scope>
</reference>